<dbReference type="Pfam" id="PF01381">
    <property type="entry name" value="HTH_3"/>
    <property type="match status" value="1"/>
</dbReference>
<name>A0A5P8E8K6_9BACT</name>
<dbReference type="GO" id="GO:0003677">
    <property type="term" value="F:DNA binding"/>
    <property type="evidence" value="ECO:0007669"/>
    <property type="project" value="InterPro"/>
</dbReference>
<dbReference type="CDD" id="cd00093">
    <property type="entry name" value="HTH_XRE"/>
    <property type="match status" value="1"/>
</dbReference>
<dbReference type="Proteomes" id="UP000249375">
    <property type="component" value="Chromosome"/>
</dbReference>
<dbReference type="AlphaFoldDB" id="A0A5P8E8K6"/>
<keyword evidence="3" id="KW-1185">Reference proteome</keyword>
<organism evidence="2 3">
    <name type="scientific">Pseudoprevotella muciniphila</name>
    <dbReference type="NCBI Taxonomy" id="2133944"/>
    <lineage>
        <taxon>Bacteria</taxon>
        <taxon>Pseudomonadati</taxon>
        <taxon>Bacteroidota</taxon>
        <taxon>Bacteroidia</taxon>
        <taxon>Bacteroidales</taxon>
        <taxon>Prevotellaceae</taxon>
        <taxon>Pseudoprevotella</taxon>
    </lineage>
</organism>
<evidence type="ECO:0000313" key="3">
    <source>
        <dbReference type="Proteomes" id="UP000249375"/>
    </source>
</evidence>
<evidence type="ECO:0000313" key="2">
    <source>
        <dbReference type="EMBL" id="QFQ13286.1"/>
    </source>
</evidence>
<dbReference type="InterPro" id="IPR010982">
    <property type="entry name" value="Lambda_DNA-bd_dom_sf"/>
</dbReference>
<dbReference type="SUPFAM" id="SSF47413">
    <property type="entry name" value="lambda repressor-like DNA-binding domains"/>
    <property type="match status" value="1"/>
</dbReference>
<feature type="domain" description="HTH cro/C1-type" evidence="1">
    <location>
        <begin position="47"/>
        <end position="102"/>
    </location>
</feature>
<proteinExistence type="predicted"/>
<dbReference type="InterPro" id="IPR001387">
    <property type="entry name" value="Cro/C1-type_HTH"/>
</dbReference>
<dbReference type="Gene3D" id="1.10.260.40">
    <property type="entry name" value="lambda repressor-like DNA-binding domains"/>
    <property type="match status" value="1"/>
</dbReference>
<dbReference type="SMART" id="SM00530">
    <property type="entry name" value="HTH_XRE"/>
    <property type="match status" value="1"/>
</dbReference>
<dbReference type="OrthoDB" id="337567at2"/>
<dbReference type="PROSITE" id="PS50943">
    <property type="entry name" value="HTH_CROC1"/>
    <property type="match status" value="1"/>
</dbReference>
<sequence>MAQLDGNKLNGLRTARELFDNKYGKEGTISRKEFNQQSTAWYYRELLRDRRKQLGLTQQQLADAVGVKRSYIARVEKGETDVQLSSFLRIAMVLGIQLVPVLR</sequence>
<reference evidence="2 3" key="1">
    <citation type="submission" date="2018-11" db="EMBL/GenBank/DDBJ databases">
        <authorList>
            <person name="Na S.W."/>
            <person name="Baik M."/>
        </authorList>
    </citation>
    <scope>NUCLEOTIDE SEQUENCE [LARGE SCALE GENOMIC DNA]</scope>
    <source>
        <strain evidence="2 3">E39</strain>
    </source>
</reference>
<evidence type="ECO:0000259" key="1">
    <source>
        <dbReference type="PROSITE" id="PS50943"/>
    </source>
</evidence>
<accession>A0A5P8E8K6</accession>
<gene>
    <name evidence="2" type="ORF">C7Y71_009855</name>
</gene>
<protein>
    <submittedName>
        <fullName evidence="2">Transcriptional regulator</fullName>
    </submittedName>
</protein>
<dbReference type="KEGG" id="alq:C7Y71_009855"/>
<dbReference type="EMBL" id="CP033459">
    <property type="protein sequence ID" value="QFQ13286.1"/>
    <property type="molecule type" value="Genomic_DNA"/>
</dbReference>
<dbReference type="RefSeq" id="WP_111897517.1">
    <property type="nucleotide sequence ID" value="NZ_CP033459.1"/>
</dbReference>